<dbReference type="STRING" id="51240.A0A2I4F0Q5"/>
<accession>A0A2I4F0Q5</accession>
<proteinExistence type="predicted"/>
<evidence type="ECO:0000313" key="1">
    <source>
        <dbReference type="Proteomes" id="UP000235220"/>
    </source>
</evidence>
<dbReference type="AlphaFoldDB" id="A0A2I4F0Q5"/>
<dbReference type="InterPro" id="IPR043502">
    <property type="entry name" value="DNA/RNA_pol_sf"/>
</dbReference>
<dbReference type="InterPro" id="IPR043128">
    <property type="entry name" value="Rev_trsase/Diguanyl_cyclase"/>
</dbReference>
<evidence type="ECO:0000313" key="2">
    <source>
        <dbReference type="RefSeq" id="XP_018825233.1"/>
    </source>
</evidence>
<keyword evidence="1" id="KW-1185">Reference proteome</keyword>
<dbReference type="InterPro" id="IPR050951">
    <property type="entry name" value="Retrovirus_Pol_polyprotein"/>
</dbReference>
<reference evidence="2" key="1">
    <citation type="submission" date="2025-08" db="UniProtKB">
        <authorList>
            <consortium name="RefSeq"/>
        </authorList>
    </citation>
    <scope>IDENTIFICATION</scope>
    <source>
        <tissue evidence="2">Leaves</tissue>
    </source>
</reference>
<dbReference type="PANTHER" id="PTHR37984">
    <property type="entry name" value="PROTEIN CBG26694"/>
    <property type="match status" value="1"/>
</dbReference>
<dbReference type="KEGG" id="jre:108994463"/>
<dbReference type="FunFam" id="3.30.70.270:FF:000020">
    <property type="entry name" value="Transposon Tf2-6 polyprotein-like Protein"/>
    <property type="match status" value="1"/>
</dbReference>
<dbReference type="Gene3D" id="3.30.70.270">
    <property type="match status" value="2"/>
</dbReference>
<dbReference type="Proteomes" id="UP000235220">
    <property type="component" value="Chromosome 8"/>
</dbReference>
<dbReference type="GeneID" id="108994463"/>
<protein>
    <submittedName>
        <fullName evidence="2">Uncharacterized mitochondrial protein AtMg00860-like</fullName>
    </submittedName>
</protein>
<dbReference type="RefSeq" id="XP_018825233.1">
    <property type="nucleotide sequence ID" value="XM_018969688.1"/>
</dbReference>
<dbReference type="SUPFAM" id="SSF56672">
    <property type="entry name" value="DNA/RNA polymerases"/>
    <property type="match status" value="1"/>
</dbReference>
<sequence>MEHLGVVLEVPKKNQLYAKLSKCQFGVIEVDYLGHVINEKGVMADSRKVAAMLDWPTPANVKSLQGFLDLTRYYHKFIKQYGTIATPLTDLLKKHAFVWNDEAMKAFNELKLAVT</sequence>
<dbReference type="Gramene" id="Jr08_13140_p1">
    <property type="protein sequence ID" value="cds.Jr08_13140_p1"/>
    <property type="gene ID" value="Jr08_13140"/>
</dbReference>
<name>A0A2I4F0Q5_JUGRE</name>
<organism evidence="1 2">
    <name type="scientific">Juglans regia</name>
    <name type="common">English walnut</name>
    <dbReference type="NCBI Taxonomy" id="51240"/>
    <lineage>
        <taxon>Eukaryota</taxon>
        <taxon>Viridiplantae</taxon>
        <taxon>Streptophyta</taxon>
        <taxon>Embryophyta</taxon>
        <taxon>Tracheophyta</taxon>
        <taxon>Spermatophyta</taxon>
        <taxon>Magnoliopsida</taxon>
        <taxon>eudicotyledons</taxon>
        <taxon>Gunneridae</taxon>
        <taxon>Pentapetalae</taxon>
        <taxon>rosids</taxon>
        <taxon>fabids</taxon>
        <taxon>Fagales</taxon>
        <taxon>Juglandaceae</taxon>
        <taxon>Juglans</taxon>
    </lineage>
</organism>
<gene>
    <name evidence="2" type="primary">LOC108994463</name>
</gene>
<dbReference type="PANTHER" id="PTHR37984:SF5">
    <property type="entry name" value="PROTEIN NYNRIN-LIKE"/>
    <property type="match status" value="1"/>
</dbReference>
<dbReference type="OrthoDB" id="1702342at2759"/>